<comment type="caution">
    <text evidence="7">The sequence shown here is derived from an EMBL/GenBank/DDBJ whole genome shotgun (WGS) entry which is preliminary data.</text>
</comment>
<dbReference type="InterPro" id="IPR013747">
    <property type="entry name" value="ACP_syn_III_C"/>
</dbReference>
<dbReference type="GO" id="GO:0009922">
    <property type="term" value="F:fatty acid elongase activity"/>
    <property type="evidence" value="ECO:0007669"/>
    <property type="project" value="UniProtKB-EC"/>
</dbReference>
<dbReference type="AlphaFoldDB" id="A0A8K0I4Y1"/>
<dbReference type="GO" id="GO:0016020">
    <property type="term" value="C:membrane"/>
    <property type="evidence" value="ECO:0007669"/>
    <property type="project" value="InterPro"/>
</dbReference>
<evidence type="ECO:0000256" key="2">
    <source>
        <dbReference type="ARBA" id="ARBA00012307"/>
    </source>
</evidence>
<dbReference type="InterPro" id="IPR012392">
    <property type="entry name" value="3-ktacl-CoA_syn"/>
</dbReference>
<dbReference type="InterPro" id="IPR013601">
    <property type="entry name" value="FAE1_typ3_polyketide_synth"/>
</dbReference>
<reference evidence="7" key="1">
    <citation type="journal article" date="2017" name="Gigascience">
        <title>The genome draft of coconut (Cocos nucifera).</title>
        <authorList>
            <person name="Xiao Y."/>
            <person name="Xu P."/>
            <person name="Fan H."/>
            <person name="Baudouin L."/>
            <person name="Xia W."/>
            <person name="Bocs S."/>
            <person name="Xu J."/>
            <person name="Li Q."/>
            <person name="Guo A."/>
            <person name="Zhou L."/>
            <person name="Li J."/>
            <person name="Wu Y."/>
            <person name="Ma Z."/>
            <person name="Armero A."/>
            <person name="Issali A.E."/>
            <person name="Liu N."/>
            <person name="Peng M."/>
            <person name="Yang Y."/>
        </authorList>
    </citation>
    <scope>NUCLEOTIDE SEQUENCE</scope>
    <source>
        <tissue evidence="7">Spear leaf of Hainan Tall coconut</tissue>
    </source>
</reference>
<sequence>MLVVNVSMFSPIPSLSSRIMHRYGMREDIKVFNLSGMGCSSSLIAVHLVRDVFKTRKKMLAAVVTSESISPNWYSGNDKSMVLGNCLFRSGGCSMLLTNDPALKHHAKMSLRCLVRTHIGASDDAHSCAMQKEDDVERIGFHLSKSLPKAAVAAFSENLETLAPQVLRSSFTSLGVSLGLTNYDLEPARMTLHRWGNTSASSLWYVLGYMEAKKRLRRRDRVLMISFGAGFKCNACLWEVLRDLEERGVWEDCIHCYPPQTLVNPFMERYGWINESSSEPLHGEDEVIEKKKKKKVITKRTRRMIENSSGEGSGQEQASLDDRKIVQSLMRGSILPHIVDKMVRTENVVRFNESFTAFLELGHYLFAHSKTVDLHQAETFKVLQEA</sequence>
<feature type="domain" description="FAE" evidence="5">
    <location>
        <begin position="1"/>
        <end position="168"/>
    </location>
</feature>
<keyword evidence="3" id="KW-0808">Transferase</keyword>
<dbReference type="Pfam" id="PF08392">
    <property type="entry name" value="FAE1_CUT1_RppA"/>
    <property type="match status" value="1"/>
</dbReference>
<dbReference type="Pfam" id="PF08541">
    <property type="entry name" value="ACP_syn_III_C"/>
    <property type="match status" value="1"/>
</dbReference>
<keyword evidence="8" id="KW-1185">Reference proteome</keyword>
<evidence type="ECO:0000313" key="8">
    <source>
        <dbReference type="Proteomes" id="UP000797356"/>
    </source>
</evidence>
<evidence type="ECO:0000313" key="7">
    <source>
        <dbReference type="EMBL" id="KAG1338010.1"/>
    </source>
</evidence>
<gene>
    <name evidence="7" type="ORF">COCNU_04G003160</name>
</gene>
<dbReference type="GO" id="GO:0006633">
    <property type="term" value="P:fatty acid biosynthetic process"/>
    <property type="evidence" value="ECO:0007669"/>
    <property type="project" value="InterPro"/>
</dbReference>
<evidence type="ECO:0000256" key="1">
    <source>
        <dbReference type="ARBA" id="ARBA00005531"/>
    </source>
</evidence>
<accession>A0A8K0I4Y1</accession>
<organism evidence="7 8">
    <name type="scientific">Cocos nucifera</name>
    <name type="common">Coconut palm</name>
    <dbReference type="NCBI Taxonomy" id="13894"/>
    <lineage>
        <taxon>Eukaryota</taxon>
        <taxon>Viridiplantae</taxon>
        <taxon>Streptophyta</taxon>
        <taxon>Embryophyta</taxon>
        <taxon>Tracheophyta</taxon>
        <taxon>Spermatophyta</taxon>
        <taxon>Magnoliopsida</taxon>
        <taxon>Liliopsida</taxon>
        <taxon>Arecaceae</taxon>
        <taxon>Arecoideae</taxon>
        <taxon>Cocoseae</taxon>
        <taxon>Attaleinae</taxon>
        <taxon>Cocos</taxon>
    </lineage>
</organism>
<dbReference type="EC" id="2.3.1.199" evidence="2"/>
<proteinExistence type="inferred from homology"/>
<name>A0A8K0I4Y1_COCNU</name>
<keyword evidence="4" id="KW-0012">Acyltransferase</keyword>
<reference evidence="7" key="2">
    <citation type="submission" date="2019-07" db="EMBL/GenBank/DDBJ databases">
        <authorList>
            <person name="Yang Y."/>
            <person name="Bocs S."/>
            <person name="Baudouin L."/>
        </authorList>
    </citation>
    <scope>NUCLEOTIDE SEQUENCE</scope>
    <source>
        <tissue evidence="7">Spear leaf of Hainan Tall coconut</tissue>
    </source>
</reference>
<dbReference type="CDD" id="cd00831">
    <property type="entry name" value="CHS_like"/>
    <property type="match status" value="1"/>
</dbReference>
<evidence type="ECO:0000256" key="3">
    <source>
        <dbReference type="ARBA" id="ARBA00022679"/>
    </source>
</evidence>
<dbReference type="SUPFAM" id="SSF53901">
    <property type="entry name" value="Thiolase-like"/>
    <property type="match status" value="1"/>
</dbReference>
<feature type="domain" description="Beta-ketoacyl-[acyl-carrier-protein] synthase III C-terminal" evidence="6">
    <location>
        <begin position="188"/>
        <end position="239"/>
    </location>
</feature>
<dbReference type="OrthoDB" id="329835at2759"/>
<evidence type="ECO:0000256" key="4">
    <source>
        <dbReference type="ARBA" id="ARBA00023315"/>
    </source>
</evidence>
<dbReference type="PANTHER" id="PTHR31561">
    <property type="entry name" value="3-KETOACYL-COA SYNTHASE"/>
    <property type="match status" value="1"/>
</dbReference>
<evidence type="ECO:0000259" key="6">
    <source>
        <dbReference type="Pfam" id="PF08541"/>
    </source>
</evidence>
<dbReference type="Gene3D" id="3.40.47.10">
    <property type="match status" value="1"/>
</dbReference>
<dbReference type="InterPro" id="IPR016039">
    <property type="entry name" value="Thiolase-like"/>
</dbReference>
<dbReference type="Proteomes" id="UP000797356">
    <property type="component" value="Chromosome 4"/>
</dbReference>
<dbReference type="EMBL" id="CM017875">
    <property type="protein sequence ID" value="KAG1338010.1"/>
    <property type="molecule type" value="Genomic_DNA"/>
</dbReference>
<evidence type="ECO:0000259" key="5">
    <source>
        <dbReference type="Pfam" id="PF08392"/>
    </source>
</evidence>
<comment type="similarity">
    <text evidence="1">Belongs to the thiolase-like superfamily. Chalcone/stilbene synthases family.</text>
</comment>
<protein>
    <recommendedName>
        <fullName evidence="2">very-long-chain 3-oxoacyl-CoA synthase</fullName>
        <ecNumber evidence="2">2.3.1.199</ecNumber>
    </recommendedName>
</protein>